<accession>A0A365QIQ7</accession>
<name>A0A365QIQ7_9BURK</name>
<feature type="region of interest" description="Disordered" evidence="1">
    <location>
        <begin position="38"/>
        <end position="72"/>
    </location>
</feature>
<protein>
    <submittedName>
        <fullName evidence="2">Uncharacterized protein</fullName>
    </submittedName>
</protein>
<dbReference type="EMBL" id="QMFZ01000052">
    <property type="protein sequence ID" value="RBB32892.1"/>
    <property type="molecule type" value="Genomic_DNA"/>
</dbReference>
<proteinExistence type="predicted"/>
<evidence type="ECO:0000313" key="3">
    <source>
        <dbReference type="Proteomes" id="UP000252458"/>
    </source>
</evidence>
<comment type="caution">
    <text evidence="2">The sequence shown here is derived from an EMBL/GenBank/DDBJ whole genome shotgun (WGS) entry which is preliminary data.</text>
</comment>
<reference evidence="2 3" key="1">
    <citation type="submission" date="2018-06" db="EMBL/GenBank/DDBJ databases">
        <title>Draft genome sequence of Burkholderia reimsis strain BE51 isolated from a French agricultural soil.</title>
        <authorList>
            <person name="Esmaeel Q."/>
        </authorList>
    </citation>
    <scope>NUCLEOTIDE SEQUENCE [LARGE SCALE GENOMIC DNA]</scope>
    <source>
        <strain evidence="2 3">BE51</strain>
    </source>
</reference>
<sequence length="72" mass="8081">MFSRAGRIVTIWCRLQTGDAKYGFVFFANGCVIAENEMPKPAGVPNSNPPAHRGTRRDEILSIERFREGGRQ</sequence>
<evidence type="ECO:0000256" key="1">
    <source>
        <dbReference type="SAM" id="MobiDB-lite"/>
    </source>
</evidence>
<keyword evidence="3" id="KW-1185">Reference proteome</keyword>
<evidence type="ECO:0000313" key="2">
    <source>
        <dbReference type="EMBL" id="RBB32892.1"/>
    </source>
</evidence>
<gene>
    <name evidence="2" type="ORF">DPV79_36800</name>
</gene>
<dbReference type="Proteomes" id="UP000252458">
    <property type="component" value="Unassembled WGS sequence"/>
</dbReference>
<organism evidence="2 3">
    <name type="scientific">Burkholderia reimsis</name>
    <dbReference type="NCBI Taxonomy" id="2234132"/>
    <lineage>
        <taxon>Bacteria</taxon>
        <taxon>Pseudomonadati</taxon>
        <taxon>Pseudomonadota</taxon>
        <taxon>Betaproteobacteria</taxon>
        <taxon>Burkholderiales</taxon>
        <taxon>Burkholderiaceae</taxon>
        <taxon>Burkholderia</taxon>
    </lineage>
</organism>
<feature type="compositionally biased region" description="Basic and acidic residues" evidence="1">
    <location>
        <begin position="56"/>
        <end position="72"/>
    </location>
</feature>
<dbReference type="AlphaFoldDB" id="A0A365QIQ7"/>